<evidence type="ECO:0000256" key="1">
    <source>
        <dbReference type="SAM" id="MobiDB-lite"/>
    </source>
</evidence>
<feature type="compositionally biased region" description="Acidic residues" evidence="1">
    <location>
        <begin position="63"/>
        <end position="78"/>
    </location>
</feature>
<dbReference type="EMBL" id="FRCJ01000002">
    <property type="protein sequence ID" value="SHM03534.1"/>
    <property type="molecule type" value="Genomic_DNA"/>
</dbReference>
<feature type="compositionally biased region" description="Low complexity" evidence="1">
    <location>
        <begin position="47"/>
        <end position="62"/>
    </location>
</feature>
<sequence>MCKIGIIKILRNRFHPKHHSSNSNIIYIKSIKVYNIIIAKVENADNFNPNATNVNNTYYNQESADEEKEEEMDEEETG</sequence>
<dbReference type="Proteomes" id="UP000184280">
    <property type="component" value="Unassembled WGS sequence"/>
</dbReference>
<evidence type="ECO:0000313" key="2">
    <source>
        <dbReference type="EMBL" id="SHM03534.1"/>
    </source>
</evidence>
<proteinExistence type="predicted"/>
<evidence type="ECO:0000313" key="3">
    <source>
        <dbReference type="Proteomes" id="UP000184280"/>
    </source>
</evidence>
<name>A0A1M7FHK0_XYLRU</name>
<feature type="region of interest" description="Disordered" evidence="1">
    <location>
        <begin position="47"/>
        <end position="78"/>
    </location>
</feature>
<gene>
    <name evidence="2" type="ORF">SAMN04488494_1166</name>
</gene>
<dbReference type="AlphaFoldDB" id="A0A1M7FHK0"/>
<protein>
    <submittedName>
        <fullName evidence="2">Uncharacterized protein</fullName>
    </submittedName>
</protein>
<accession>A0A1M7FHK0</accession>
<organism evidence="2 3">
    <name type="scientific">Xylanibacter ruminicola</name>
    <name type="common">Prevotella ruminicola</name>
    <dbReference type="NCBI Taxonomy" id="839"/>
    <lineage>
        <taxon>Bacteria</taxon>
        <taxon>Pseudomonadati</taxon>
        <taxon>Bacteroidota</taxon>
        <taxon>Bacteroidia</taxon>
        <taxon>Bacteroidales</taxon>
        <taxon>Prevotellaceae</taxon>
        <taxon>Xylanibacter</taxon>
    </lineage>
</organism>
<reference evidence="2 3" key="1">
    <citation type="submission" date="2016-11" db="EMBL/GenBank/DDBJ databases">
        <authorList>
            <person name="Jaros S."/>
            <person name="Januszkiewicz K."/>
            <person name="Wedrychowicz H."/>
        </authorList>
    </citation>
    <scope>NUCLEOTIDE SEQUENCE [LARGE SCALE GENOMIC DNA]</scope>
    <source>
        <strain evidence="2 3">BPI-34</strain>
    </source>
</reference>